<evidence type="ECO:0008006" key="4">
    <source>
        <dbReference type="Google" id="ProtNLM"/>
    </source>
</evidence>
<evidence type="ECO:0000313" key="3">
    <source>
        <dbReference type="Proteomes" id="UP000231632"/>
    </source>
</evidence>
<dbReference type="Proteomes" id="UP000231632">
    <property type="component" value="Unassembled WGS sequence"/>
</dbReference>
<protein>
    <recommendedName>
        <fullName evidence="4">Flagellar hook-length control protein FliK</fullName>
    </recommendedName>
</protein>
<dbReference type="RefSeq" id="WP_072660253.1">
    <property type="nucleotide sequence ID" value="NZ_BDFD01000018.1"/>
</dbReference>
<proteinExistence type="predicted"/>
<evidence type="ECO:0000256" key="1">
    <source>
        <dbReference type="SAM" id="MobiDB-lite"/>
    </source>
</evidence>
<feature type="region of interest" description="Disordered" evidence="1">
    <location>
        <begin position="223"/>
        <end position="243"/>
    </location>
</feature>
<keyword evidence="3" id="KW-1185">Reference proteome</keyword>
<dbReference type="EMBL" id="BDFD01000018">
    <property type="protein sequence ID" value="GAV20948.1"/>
    <property type="molecule type" value="Genomic_DNA"/>
</dbReference>
<accession>A0A1L8CPW0</accession>
<reference evidence="2 3" key="1">
    <citation type="journal article" date="2017" name="Arch. Microbiol.">
        <title>Mariprofundus micogutta sp. nov., a novel iron-oxidizing zetaproteobacterium isolated from a deep-sea hydrothermal field at the Bayonnaise knoll of the Izu-Ogasawara arc, and a description of Mariprofundales ord. nov. and Zetaproteobacteria classis nov.</title>
        <authorList>
            <person name="Makita H."/>
            <person name="Tanaka E."/>
            <person name="Mitsunobu S."/>
            <person name="Miyazaki M."/>
            <person name="Nunoura T."/>
            <person name="Uematsu K."/>
            <person name="Takaki Y."/>
            <person name="Nishi S."/>
            <person name="Shimamura S."/>
            <person name="Takai K."/>
        </authorList>
    </citation>
    <scope>NUCLEOTIDE SEQUENCE [LARGE SCALE GENOMIC DNA]</scope>
    <source>
        <strain evidence="2 3">ET2</strain>
    </source>
</reference>
<organism evidence="2 3">
    <name type="scientific">Mariprofundus micogutta</name>
    <dbReference type="NCBI Taxonomy" id="1921010"/>
    <lineage>
        <taxon>Bacteria</taxon>
        <taxon>Pseudomonadati</taxon>
        <taxon>Pseudomonadota</taxon>
        <taxon>Candidatius Mariprofundia</taxon>
        <taxon>Mariprofundales</taxon>
        <taxon>Mariprofundaceae</taxon>
        <taxon>Mariprofundus</taxon>
    </lineage>
</organism>
<comment type="caution">
    <text evidence="2">The sequence shown here is derived from an EMBL/GenBank/DDBJ whole genome shotgun (WGS) entry which is preliminary data.</text>
</comment>
<dbReference type="OrthoDB" id="5292041at2"/>
<evidence type="ECO:0000313" key="2">
    <source>
        <dbReference type="EMBL" id="GAV20948.1"/>
    </source>
</evidence>
<dbReference type="AlphaFoldDB" id="A0A1L8CPW0"/>
<feature type="compositionally biased region" description="Basic and acidic residues" evidence="1">
    <location>
        <begin position="231"/>
        <end position="243"/>
    </location>
</feature>
<sequence>MVNIPGSIFLSLPQGAAKAQGNALPWPNGSILSAKVLQQADSGIATLLIGNQRFQAKTPGQLPTGNIWIQLMERGNPPQFRILSESRAISMLAERLAEMAAGSEKKTPSQHLLRQQQEWPLPQQSQSGYHLHPASNGNMLMLEDRQNGATKGMVQKDEKENRSALHGRLDLDHLGTVYFAIEKKPDSPLQLKLRTAEHDAFLSLHEPFSHWLAEKVQEDGIEGQLSEGDEPIIKPEHPVRTMA</sequence>
<gene>
    <name evidence="2" type="ORF">MMIC_P1926</name>
</gene>
<name>A0A1L8CPW0_9PROT</name>